<accession>A0ABW3DHC3</accession>
<gene>
    <name evidence="1" type="ORF">ACFQ08_00765</name>
</gene>
<reference evidence="2" key="1">
    <citation type="journal article" date="2019" name="Int. J. Syst. Evol. Microbiol.">
        <title>The Global Catalogue of Microorganisms (GCM) 10K type strain sequencing project: providing services to taxonomists for standard genome sequencing and annotation.</title>
        <authorList>
            <consortium name="The Broad Institute Genomics Platform"/>
            <consortium name="The Broad Institute Genome Sequencing Center for Infectious Disease"/>
            <person name="Wu L."/>
            <person name="Ma J."/>
        </authorList>
    </citation>
    <scope>NUCLEOTIDE SEQUENCE [LARGE SCALE GENOMIC DNA]</scope>
    <source>
        <strain evidence="2">CCUG 62974</strain>
    </source>
</reference>
<organism evidence="1 2">
    <name type="scientific">Streptosporangium algeriense</name>
    <dbReference type="NCBI Taxonomy" id="1682748"/>
    <lineage>
        <taxon>Bacteria</taxon>
        <taxon>Bacillati</taxon>
        <taxon>Actinomycetota</taxon>
        <taxon>Actinomycetes</taxon>
        <taxon>Streptosporangiales</taxon>
        <taxon>Streptosporangiaceae</taxon>
        <taxon>Streptosporangium</taxon>
    </lineage>
</organism>
<dbReference type="Proteomes" id="UP001597024">
    <property type="component" value="Unassembled WGS sequence"/>
</dbReference>
<comment type="caution">
    <text evidence="1">The sequence shown here is derived from an EMBL/GenBank/DDBJ whole genome shotgun (WGS) entry which is preliminary data.</text>
</comment>
<protein>
    <recommendedName>
        <fullName evidence="3">PIN domain-containing protein</fullName>
    </recommendedName>
</protein>
<name>A0ABW3DHC3_9ACTN</name>
<dbReference type="EMBL" id="JBHTHX010000007">
    <property type="protein sequence ID" value="MFD0883099.1"/>
    <property type="molecule type" value="Genomic_DNA"/>
</dbReference>
<evidence type="ECO:0000313" key="1">
    <source>
        <dbReference type="EMBL" id="MFD0883099.1"/>
    </source>
</evidence>
<evidence type="ECO:0008006" key="3">
    <source>
        <dbReference type="Google" id="ProtNLM"/>
    </source>
</evidence>
<keyword evidence="2" id="KW-1185">Reference proteome</keyword>
<evidence type="ECO:0000313" key="2">
    <source>
        <dbReference type="Proteomes" id="UP001597024"/>
    </source>
</evidence>
<proteinExistence type="predicted"/>
<sequence length="169" mass="19022">MLLALWILRDIRFIVLPGSIKDAKRRLSAERQADRTRAFREFMSALILVDGNFPEEVAPSTEGLLILPDSLLEDALTAIPAGYDRWLVGSAARMGVHVFMTLDKGILKQREAFKRFGLLLASPLDLLEGLIGCGAFQCMLESRYAYWPMPDQMRVGHLIRALPTFDETN</sequence>